<evidence type="ECO:0000256" key="1">
    <source>
        <dbReference type="ARBA" id="ARBA00005446"/>
    </source>
</evidence>
<comment type="caution">
    <text evidence="8">The sequence shown here is derived from an EMBL/GenBank/DDBJ whole genome shotgun (WGS) entry which is preliminary data.</text>
</comment>
<evidence type="ECO:0000256" key="4">
    <source>
        <dbReference type="ARBA" id="ARBA00034617"/>
    </source>
</evidence>
<reference evidence="8" key="1">
    <citation type="journal article" date="2020" name="Fungal Divers.">
        <title>Resolving the Mortierellaceae phylogeny through synthesis of multi-gene phylogenetics and phylogenomics.</title>
        <authorList>
            <person name="Vandepol N."/>
            <person name="Liber J."/>
            <person name="Desiro A."/>
            <person name="Na H."/>
            <person name="Kennedy M."/>
            <person name="Barry K."/>
            <person name="Grigoriev I.V."/>
            <person name="Miller A.N."/>
            <person name="O'Donnell K."/>
            <person name="Stajich J.E."/>
            <person name="Bonito G."/>
        </authorList>
    </citation>
    <scope>NUCLEOTIDE SEQUENCE</scope>
    <source>
        <strain evidence="8">KOD1015</strain>
    </source>
</reference>
<keyword evidence="8" id="KW-0547">Nucleotide-binding</keyword>
<dbReference type="OrthoDB" id="10261556at2759"/>
<gene>
    <name evidence="8" type="primary">RECQL4</name>
    <name evidence="8" type="ORF">BGW38_005013</name>
</gene>
<dbReference type="GO" id="GO:0005694">
    <property type="term" value="C:chromosome"/>
    <property type="evidence" value="ECO:0007669"/>
    <property type="project" value="TreeGrafter"/>
</dbReference>
<keyword evidence="8" id="KW-0067">ATP-binding</keyword>
<feature type="region of interest" description="Disordered" evidence="6">
    <location>
        <begin position="1"/>
        <end position="28"/>
    </location>
</feature>
<evidence type="ECO:0000313" key="8">
    <source>
        <dbReference type="EMBL" id="KAF9578944.1"/>
    </source>
</evidence>
<keyword evidence="9" id="KW-1185">Reference proteome</keyword>
<evidence type="ECO:0000313" key="9">
    <source>
        <dbReference type="Proteomes" id="UP000780801"/>
    </source>
</evidence>
<dbReference type="InterPro" id="IPR027417">
    <property type="entry name" value="P-loop_NTPase"/>
</dbReference>
<organism evidence="8 9">
    <name type="scientific">Lunasporangiospora selenospora</name>
    <dbReference type="NCBI Taxonomy" id="979761"/>
    <lineage>
        <taxon>Eukaryota</taxon>
        <taxon>Fungi</taxon>
        <taxon>Fungi incertae sedis</taxon>
        <taxon>Mucoromycota</taxon>
        <taxon>Mortierellomycotina</taxon>
        <taxon>Mortierellomycetes</taxon>
        <taxon>Mortierellales</taxon>
        <taxon>Mortierellaceae</taxon>
        <taxon>Lunasporangiospora</taxon>
    </lineage>
</organism>
<feature type="domain" description="DEAD/DEAH-box helicase" evidence="7">
    <location>
        <begin position="61"/>
        <end position="127"/>
    </location>
</feature>
<dbReference type="GO" id="GO:0000724">
    <property type="term" value="P:double-strand break repair via homologous recombination"/>
    <property type="evidence" value="ECO:0007669"/>
    <property type="project" value="TreeGrafter"/>
</dbReference>
<dbReference type="GO" id="GO:0003677">
    <property type="term" value="F:DNA binding"/>
    <property type="evidence" value="ECO:0007669"/>
    <property type="project" value="UniProtKB-KW"/>
</dbReference>
<evidence type="ECO:0000256" key="5">
    <source>
        <dbReference type="ARBA" id="ARBA00034808"/>
    </source>
</evidence>
<comment type="similarity">
    <text evidence="1">Belongs to the helicase family. RecQ subfamily.</text>
</comment>
<dbReference type="Gene3D" id="3.40.50.300">
    <property type="entry name" value="P-loop containing nucleotide triphosphate hydrolases"/>
    <property type="match status" value="1"/>
</dbReference>
<protein>
    <recommendedName>
        <fullName evidence="5">DNA 3'-5' helicase</fullName>
        <ecNumber evidence="5">5.6.2.4</ecNumber>
    </recommendedName>
</protein>
<keyword evidence="8" id="KW-0378">Hydrolase</keyword>
<keyword evidence="2" id="KW-0238">DNA-binding</keyword>
<dbReference type="GO" id="GO:0005524">
    <property type="term" value="F:ATP binding"/>
    <property type="evidence" value="ECO:0007669"/>
    <property type="project" value="InterPro"/>
</dbReference>
<dbReference type="PANTHER" id="PTHR13710:SF105">
    <property type="entry name" value="ATP-DEPENDENT DNA HELICASE Q1"/>
    <property type="match status" value="1"/>
</dbReference>
<sequence>MPFAVSPNQRLSKRLAASSPALSTPSPQQMGDAMEALLSVLPSNTLAKCQEYFGVLPKLEQLKAVAKIAQGQDFILIADCGWGKSLVYFLPMVLWPSDIILVITPLKALGNEQQQKLESLGISSIKLKKEPHVNYYHLGKGWFTAVFISPE</sequence>
<keyword evidence="8" id="KW-0347">Helicase</keyword>
<dbReference type="PANTHER" id="PTHR13710">
    <property type="entry name" value="DNA HELICASE RECQ FAMILY MEMBER"/>
    <property type="match status" value="1"/>
</dbReference>
<evidence type="ECO:0000256" key="6">
    <source>
        <dbReference type="SAM" id="MobiDB-lite"/>
    </source>
</evidence>
<name>A0A9P6FPD8_9FUNG</name>
<dbReference type="Pfam" id="PF00270">
    <property type="entry name" value="DEAD"/>
    <property type="match status" value="1"/>
</dbReference>
<dbReference type="SUPFAM" id="SSF52540">
    <property type="entry name" value="P-loop containing nucleoside triphosphate hydrolases"/>
    <property type="match status" value="1"/>
</dbReference>
<accession>A0A9P6FPD8</accession>
<dbReference type="InterPro" id="IPR011545">
    <property type="entry name" value="DEAD/DEAH_box_helicase_dom"/>
</dbReference>
<evidence type="ECO:0000256" key="3">
    <source>
        <dbReference type="ARBA" id="ARBA00023235"/>
    </source>
</evidence>
<comment type="catalytic activity">
    <reaction evidence="4">
        <text>Couples ATP hydrolysis with the unwinding of duplex DNA by translocating in the 3'-5' direction.</text>
        <dbReference type="EC" id="5.6.2.4"/>
    </reaction>
</comment>
<dbReference type="GO" id="GO:0009378">
    <property type="term" value="F:four-way junction helicase activity"/>
    <property type="evidence" value="ECO:0007669"/>
    <property type="project" value="TreeGrafter"/>
</dbReference>
<evidence type="ECO:0000256" key="2">
    <source>
        <dbReference type="ARBA" id="ARBA00023125"/>
    </source>
</evidence>
<evidence type="ECO:0000259" key="7">
    <source>
        <dbReference type="Pfam" id="PF00270"/>
    </source>
</evidence>
<proteinExistence type="inferred from homology"/>
<feature type="compositionally biased region" description="Polar residues" evidence="6">
    <location>
        <begin position="1"/>
        <end position="10"/>
    </location>
</feature>
<dbReference type="AlphaFoldDB" id="A0A9P6FPD8"/>
<dbReference type="GO" id="GO:0043138">
    <property type="term" value="F:3'-5' DNA helicase activity"/>
    <property type="evidence" value="ECO:0007669"/>
    <property type="project" value="UniProtKB-EC"/>
</dbReference>
<dbReference type="GO" id="GO:0005737">
    <property type="term" value="C:cytoplasm"/>
    <property type="evidence" value="ECO:0007669"/>
    <property type="project" value="TreeGrafter"/>
</dbReference>
<dbReference type="EMBL" id="JAABOA010003181">
    <property type="protein sequence ID" value="KAF9578944.1"/>
    <property type="molecule type" value="Genomic_DNA"/>
</dbReference>
<dbReference type="EC" id="5.6.2.4" evidence="5"/>
<feature type="non-terminal residue" evidence="8">
    <location>
        <position position="151"/>
    </location>
</feature>
<feature type="compositionally biased region" description="Low complexity" evidence="6">
    <location>
        <begin position="15"/>
        <end position="27"/>
    </location>
</feature>
<keyword evidence="3" id="KW-0413">Isomerase</keyword>
<dbReference type="Proteomes" id="UP000780801">
    <property type="component" value="Unassembled WGS sequence"/>
</dbReference>